<feature type="transmembrane region" description="Helical" evidence="4">
    <location>
        <begin position="53"/>
        <end position="80"/>
    </location>
</feature>
<evidence type="ECO:0000256" key="1">
    <source>
        <dbReference type="ARBA" id="ARBA00022692"/>
    </source>
</evidence>
<feature type="transmembrane region" description="Helical" evidence="4">
    <location>
        <begin position="86"/>
        <end position="105"/>
    </location>
</feature>
<reference evidence="5" key="1">
    <citation type="submission" date="2024-02" db="EMBL/GenBank/DDBJ databases">
        <authorList>
            <consortium name="ELIXIR-Norway"/>
            <consortium name="Elixir Norway"/>
        </authorList>
    </citation>
    <scope>NUCLEOTIDE SEQUENCE</scope>
</reference>
<evidence type="ECO:0000313" key="6">
    <source>
        <dbReference type="Proteomes" id="UP001497512"/>
    </source>
</evidence>
<dbReference type="InterPro" id="IPR037185">
    <property type="entry name" value="EmrE-like"/>
</dbReference>
<keyword evidence="6" id="KW-1185">Reference proteome</keyword>
<dbReference type="PANTHER" id="PTHR31218">
    <property type="entry name" value="WAT1-RELATED PROTEIN"/>
    <property type="match status" value="1"/>
</dbReference>
<name>A0ABP0U932_9BRYO</name>
<keyword evidence="1 4" id="KW-0812">Transmembrane</keyword>
<evidence type="ECO:0000313" key="5">
    <source>
        <dbReference type="EMBL" id="CAK9215836.1"/>
    </source>
</evidence>
<feature type="transmembrane region" description="Helical" evidence="4">
    <location>
        <begin position="12"/>
        <end position="32"/>
    </location>
</feature>
<dbReference type="SUPFAM" id="SSF103481">
    <property type="entry name" value="Multidrug resistance efflux transporter EmrE"/>
    <property type="match status" value="1"/>
</dbReference>
<proteinExistence type="predicted"/>
<dbReference type="InterPro" id="IPR030184">
    <property type="entry name" value="WAT1-related"/>
</dbReference>
<evidence type="ECO:0008006" key="7">
    <source>
        <dbReference type="Google" id="ProtNLM"/>
    </source>
</evidence>
<protein>
    <recommendedName>
        <fullName evidence="7">WAT1-related protein</fullName>
    </recommendedName>
</protein>
<evidence type="ECO:0000256" key="2">
    <source>
        <dbReference type="ARBA" id="ARBA00022989"/>
    </source>
</evidence>
<evidence type="ECO:0000256" key="4">
    <source>
        <dbReference type="SAM" id="Phobius"/>
    </source>
</evidence>
<dbReference type="Proteomes" id="UP001497512">
    <property type="component" value="Chromosome 2"/>
</dbReference>
<keyword evidence="2 4" id="KW-1133">Transmembrane helix</keyword>
<organism evidence="5 6">
    <name type="scientific">Sphagnum troendelagicum</name>
    <dbReference type="NCBI Taxonomy" id="128251"/>
    <lineage>
        <taxon>Eukaryota</taxon>
        <taxon>Viridiplantae</taxon>
        <taxon>Streptophyta</taxon>
        <taxon>Embryophyta</taxon>
        <taxon>Bryophyta</taxon>
        <taxon>Sphagnophytina</taxon>
        <taxon>Sphagnopsida</taxon>
        <taxon>Sphagnales</taxon>
        <taxon>Sphagnaceae</taxon>
        <taxon>Sphagnum</taxon>
    </lineage>
</organism>
<accession>A0ABP0U932</accession>
<dbReference type="EMBL" id="OZ019894">
    <property type="protein sequence ID" value="CAK9215836.1"/>
    <property type="molecule type" value="Genomic_DNA"/>
</dbReference>
<evidence type="ECO:0000256" key="3">
    <source>
        <dbReference type="ARBA" id="ARBA00023136"/>
    </source>
</evidence>
<gene>
    <name evidence="5" type="ORF">CSSPTR1EN2_LOCUS12985</name>
</gene>
<keyword evidence="3 4" id="KW-0472">Membrane</keyword>
<sequence>MPMLRKFPAPMTVNAFTYLFGSIQVGLVGAVWEGNLKFLDFKLSSSGQIIAILYTRAAPFIASVYNPLQMVLAAALAVLILGDTVFLGTLLGAIFVVGGFYMVVYGQALERRLKRDSALTSNSLADTEKIQVTESLMSNLERPLLGSNNLQN</sequence>